<feature type="active site" evidence="4">
    <location>
        <position position="241"/>
    </location>
</feature>
<dbReference type="RefSeq" id="WP_090486521.1">
    <property type="nucleotide sequence ID" value="NZ_FOUO01000014.1"/>
</dbReference>
<organism evidence="6 7">
    <name type="scientific">Ectothiorhodospira mobilis</name>
    <dbReference type="NCBI Taxonomy" id="195064"/>
    <lineage>
        <taxon>Bacteria</taxon>
        <taxon>Pseudomonadati</taxon>
        <taxon>Pseudomonadota</taxon>
        <taxon>Gammaproteobacteria</taxon>
        <taxon>Chromatiales</taxon>
        <taxon>Ectothiorhodospiraceae</taxon>
        <taxon>Ectothiorhodospira</taxon>
    </lineage>
</organism>
<dbReference type="Gene3D" id="3.40.50.880">
    <property type="match status" value="1"/>
</dbReference>
<feature type="binding site" evidence="4">
    <location>
        <position position="196"/>
    </location>
    <ligand>
        <name>substrate</name>
    </ligand>
</feature>
<dbReference type="CDD" id="cd03131">
    <property type="entry name" value="GATase1_HTS"/>
    <property type="match status" value="1"/>
</dbReference>
<accession>A0A1I4S9Q0</accession>
<keyword evidence="3 4" id="KW-0012">Acyltransferase</keyword>
<dbReference type="GO" id="GO:0004414">
    <property type="term" value="F:homoserine O-acetyltransferase activity"/>
    <property type="evidence" value="ECO:0007669"/>
    <property type="project" value="UniProtKB-UniRule"/>
</dbReference>
<evidence type="ECO:0000256" key="1">
    <source>
        <dbReference type="ARBA" id="ARBA00022605"/>
    </source>
</evidence>
<dbReference type="GO" id="GO:0005737">
    <property type="term" value="C:cytoplasm"/>
    <property type="evidence" value="ECO:0007669"/>
    <property type="project" value="UniProtKB-SubCell"/>
</dbReference>
<gene>
    <name evidence="4" type="primary">metAS</name>
    <name evidence="6" type="ORF">SAMN05421721_11435</name>
</gene>
<dbReference type="EMBL" id="FOUO01000014">
    <property type="protein sequence ID" value="SFM61014.1"/>
    <property type="molecule type" value="Genomic_DNA"/>
</dbReference>
<evidence type="ECO:0000256" key="5">
    <source>
        <dbReference type="PIRSR" id="PIRSR000450-1"/>
    </source>
</evidence>
<evidence type="ECO:0000256" key="2">
    <source>
        <dbReference type="ARBA" id="ARBA00022679"/>
    </source>
</evidence>
<dbReference type="InterPro" id="IPR029062">
    <property type="entry name" value="Class_I_gatase-like"/>
</dbReference>
<comment type="function">
    <text evidence="4">Transfers a succinyl group from succinyl-CoA to L-homoserine, forming succinyl-L-homoserine.</text>
</comment>
<comment type="similarity">
    <text evidence="4">Belongs to the MetA family.</text>
</comment>
<feature type="binding site" evidence="4">
    <location>
        <position position="253"/>
    </location>
    <ligand>
        <name>substrate</name>
    </ligand>
</feature>
<dbReference type="AlphaFoldDB" id="A0A1I4S9Q0"/>
<dbReference type="OrthoDB" id="9772423at2"/>
<dbReference type="PANTHER" id="PTHR20919:SF0">
    <property type="entry name" value="HOMOSERINE O-SUCCINYLTRANSFERASE"/>
    <property type="match status" value="1"/>
</dbReference>
<evidence type="ECO:0000256" key="3">
    <source>
        <dbReference type="ARBA" id="ARBA00023315"/>
    </source>
</evidence>
<dbReference type="EC" id="2.3.1.46" evidence="4"/>
<dbReference type="STRING" id="195064.SAMN05421721_11435"/>
<protein>
    <recommendedName>
        <fullName evidence="4">Homoserine O-succinyltransferase</fullName>
        <shortName evidence="4">HST</shortName>
        <ecNumber evidence="4">2.3.1.46</ecNumber>
    </recommendedName>
    <alternativeName>
        <fullName evidence="4">Homoserine transsuccinylase</fullName>
        <shortName evidence="4">HTS</shortName>
    </alternativeName>
</protein>
<keyword evidence="7" id="KW-1185">Reference proteome</keyword>
<evidence type="ECO:0000256" key="4">
    <source>
        <dbReference type="HAMAP-Rule" id="MF_00295"/>
    </source>
</evidence>
<dbReference type="NCBIfam" id="NF003776">
    <property type="entry name" value="PRK05368.1-3"/>
    <property type="match status" value="1"/>
</dbReference>
<keyword evidence="1 4" id="KW-0028">Amino-acid biosynthesis</keyword>
<proteinExistence type="inferred from homology"/>
<feature type="site" description="Important for acyl-CoA specificity" evidence="4">
    <location>
        <position position="147"/>
    </location>
</feature>
<dbReference type="SUPFAM" id="SSF52317">
    <property type="entry name" value="Class I glutamine amidotransferase-like"/>
    <property type="match status" value="1"/>
</dbReference>
<dbReference type="HAMAP" id="MF_00295">
    <property type="entry name" value="MetA_acyltransf"/>
    <property type="match status" value="1"/>
</dbReference>
<dbReference type="Proteomes" id="UP000199556">
    <property type="component" value="Unassembled WGS sequence"/>
</dbReference>
<feature type="active site" description="Acyl-thioester intermediate" evidence="4 5">
    <location>
        <position position="146"/>
    </location>
</feature>
<evidence type="ECO:0000313" key="6">
    <source>
        <dbReference type="EMBL" id="SFM61014.1"/>
    </source>
</evidence>
<dbReference type="GO" id="GO:0008899">
    <property type="term" value="F:homoserine O-succinyltransferase activity"/>
    <property type="evidence" value="ECO:0007669"/>
    <property type="project" value="UniProtKB-EC"/>
</dbReference>
<reference evidence="6 7" key="1">
    <citation type="submission" date="2016-10" db="EMBL/GenBank/DDBJ databases">
        <authorList>
            <person name="de Groot N.N."/>
        </authorList>
    </citation>
    <scope>NUCLEOTIDE SEQUENCE [LARGE SCALE GENOMIC DNA]</scope>
    <source>
        <strain evidence="6 7">DSM 4180</strain>
    </source>
</reference>
<dbReference type="PIRSF" id="PIRSF000450">
    <property type="entry name" value="H_ser_succinyltr"/>
    <property type="match status" value="1"/>
</dbReference>
<comment type="subcellular location">
    <subcellularLocation>
        <location evidence="4">Cytoplasm</location>
    </subcellularLocation>
</comment>
<feature type="site" description="Important for acyl-CoA specificity" evidence="4">
    <location>
        <position position="113"/>
    </location>
</feature>
<name>A0A1I4S9Q0_ECTMO</name>
<keyword evidence="4" id="KW-0963">Cytoplasm</keyword>
<dbReference type="InterPro" id="IPR033752">
    <property type="entry name" value="MetA_family"/>
</dbReference>
<comment type="caution">
    <text evidence="4">Lacks conserved residue(s) required for the propagation of feature annotation.</text>
</comment>
<dbReference type="Pfam" id="PF04204">
    <property type="entry name" value="HTS"/>
    <property type="match status" value="1"/>
</dbReference>
<dbReference type="PANTHER" id="PTHR20919">
    <property type="entry name" value="HOMOSERINE O-SUCCINYLTRANSFERASE"/>
    <property type="match status" value="1"/>
</dbReference>
<keyword evidence="2 4" id="KW-0808">Transferase</keyword>
<feature type="site" description="Important for substrate specificity" evidence="4">
    <location>
        <position position="196"/>
    </location>
</feature>
<comment type="catalytic activity">
    <reaction evidence="4">
        <text>L-homoserine + succinyl-CoA = O-succinyl-L-homoserine + CoA</text>
        <dbReference type="Rhea" id="RHEA:22008"/>
        <dbReference type="ChEBI" id="CHEBI:57287"/>
        <dbReference type="ChEBI" id="CHEBI:57292"/>
        <dbReference type="ChEBI" id="CHEBI:57476"/>
        <dbReference type="ChEBI" id="CHEBI:57661"/>
        <dbReference type="EC" id="2.3.1.46"/>
    </reaction>
</comment>
<keyword evidence="4" id="KW-0486">Methionine biosynthesis</keyword>
<feature type="active site" description="Proton acceptor" evidence="4">
    <location>
        <position position="239"/>
    </location>
</feature>
<dbReference type="UniPathway" id="UPA00051">
    <property type="reaction ID" value="UER00075"/>
</dbReference>
<evidence type="ECO:0000313" key="7">
    <source>
        <dbReference type="Proteomes" id="UP000199556"/>
    </source>
</evidence>
<comment type="pathway">
    <text evidence="4">Amino-acid biosynthesis; L-methionine biosynthesis via de novo pathway; O-succinyl-L-homoserine from L-homoserine: step 1/1.</text>
</comment>
<sequence length="358" mass="41196">MPLVAHTPLPTFQRLKQEGQTVLTGDYALRQDIRAMHIGLLNMMPDAALAATERQFFRLVGESNQIAQFYLHPFTLDALERGPKGREHVQRFYEPWEKIQEEGLDALIITGANVTQVDLSLEPFWEPLIEVIDWAYENVTSTLCSCLATHAVMQFRYGQTRRPLGFKRWGVYPHRVVDRAHPLVAGVNTRFDVPHSRFNEISREQFEAAGLKVLVESEEAGVHLAVSEDQFRIVFFQGHPEYDIISLLKEYKREVRRYAEGGRPDYPPIVQNYFTLKGEAILEEYRELLNCALARGETPSEFPEGLLIEQLDNTWHDTAEAVINNWIGNVYQSTHIDRKKPFRDEVDPQDPLGRRHGA</sequence>
<dbReference type="GO" id="GO:0009086">
    <property type="term" value="P:methionine biosynthetic process"/>
    <property type="evidence" value="ECO:0007669"/>
    <property type="project" value="UniProtKB-UniRule"/>
</dbReference>
<feature type="binding site" evidence="4">
    <location>
        <position position="167"/>
    </location>
    <ligand>
        <name>substrate</name>
    </ligand>
</feature>